<keyword evidence="1" id="KW-0812">Transmembrane</keyword>
<accession>A0A1I3R8I4</accession>
<dbReference type="EMBL" id="FOQD01000020">
    <property type="protein sequence ID" value="SFJ42360.1"/>
    <property type="molecule type" value="Genomic_DNA"/>
</dbReference>
<keyword evidence="3" id="KW-1185">Reference proteome</keyword>
<evidence type="ECO:0000313" key="2">
    <source>
        <dbReference type="EMBL" id="SFJ42360.1"/>
    </source>
</evidence>
<dbReference type="Proteomes" id="UP000199518">
    <property type="component" value="Unassembled WGS sequence"/>
</dbReference>
<keyword evidence="1" id="KW-1133">Transmembrane helix</keyword>
<organism evidence="2 3">
    <name type="scientific">Planctomicrobium piriforme</name>
    <dbReference type="NCBI Taxonomy" id="1576369"/>
    <lineage>
        <taxon>Bacteria</taxon>
        <taxon>Pseudomonadati</taxon>
        <taxon>Planctomycetota</taxon>
        <taxon>Planctomycetia</taxon>
        <taxon>Planctomycetales</taxon>
        <taxon>Planctomycetaceae</taxon>
        <taxon>Planctomicrobium</taxon>
    </lineage>
</organism>
<evidence type="ECO:0000256" key="1">
    <source>
        <dbReference type="SAM" id="Phobius"/>
    </source>
</evidence>
<name>A0A1I3R8I4_9PLAN</name>
<dbReference type="AlphaFoldDB" id="A0A1I3R8I4"/>
<protein>
    <submittedName>
        <fullName evidence="2">Uncharacterized protein</fullName>
    </submittedName>
</protein>
<proteinExistence type="predicted"/>
<evidence type="ECO:0000313" key="3">
    <source>
        <dbReference type="Proteomes" id="UP000199518"/>
    </source>
</evidence>
<keyword evidence="1" id="KW-0472">Membrane</keyword>
<reference evidence="3" key="1">
    <citation type="submission" date="2016-10" db="EMBL/GenBank/DDBJ databases">
        <authorList>
            <person name="Varghese N."/>
            <person name="Submissions S."/>
        </authorList>
    </citation>
    <scope>NUCLEOTIDE SEQUENCE [LARGE SCALE GENOMIC DNA]</scope>
    <source>
        <strain evidence="3">DSM 26348</strain>
    </source>
</reference>
<sequence>MIEETQFVRKLCSDVSNPEFVRHVSWKDEDTFLLYGTTPEGRRANTVRPCTACPQRNKFADASPWISTRTAPAFSPANWRRGSPDVRIVIGGPLFFSSRVALSQPPETPKRKSRPQVKSISASIVVFSGVLLCGIGNGIFLPSLPSKDHGHLARFAGYLIVVVGMYFWCRMVSRNDARIEDDDS</sequence>
<feature type="transmembrane region" description="Helical" evidence="1">
    <location>
        <begin position="152"/>
        <end position="169"/>
    </location>
</feature>
<feature type="transmembrane region" description="Helical" evidence="1">
    <location>
        <begin position="120"/>
        <end position="140"/>
    </location>
</feature>
<gene>
    <name evidence="2" type="ORF">SAMN05421753_12035</name>
</gene>
<dbReference type="STRING" id="1576369.SAMN05421753_12035"/>